<dbReference type="Pfam" id="PF25876">
    <property type="entry name" value="HH_MFP_RND"/>
    <property type="match status" value="1"/>
</dbReference>
<dbReference type="Gene3D" id="2.40.420.20">
    <property type="match status" value="1"/>
</dbReference>
<reference evidence="9" key="1">
    <citation type="journal article" date="2020" name="J. ISSAAS">
        <title>Lactobacilli and other gastrointestinal microbiota of Peromyscus leucopus, reservoir host for agents of Lyme disease and other zoonoses in North America.</title>
        <authorList>
            <person name="Milovic A."/>
            <person name="Bassam K."/>
            <person name="Shao H."/>
            <person name="Chatzistamou I."/>
            <person name="Tufts D.M."/>
            <person name="Diuk-Wasser M."/>
            <person name="Barbour A.G."/>
        </authorList>
    </citation>
    <scope>NUCLEOTIDE SEQUENCE</scope>
    <source>
        <strain evidence="9">LL30</strain>
    </source>
</reference>
<name>A0A650ELW6_9BACT</name>
<dbReference type="InterPro" id="IPR058625">
    <property type="entry name" value="MdtA-like_BSH"/>
</dbReference>
<dbReference type="PANTHER" id="PTHR30158">
    <property type="entry name" value="ACRA/E-RELATED COMPONENT OF DRUG EFFLUX TRANSPORTER"/>
    <property type="match status" value="1"/>
</dbReference>
<keyword evidence="5" id="KW-1133">Transmembrane helix</keyword>
<keyword evidence="5" id="KW-0812">Transmembrane</keyword>
<dbReference type="GO" id="GO:0030313">
    <property type="term" value="C:cell envelope"/>
    <property type="evidence" value="ECO:0007669"/>
    <property type="project" value="UniProtKB-SubCell"/>
</dbReference>
<dbReference type="NCBIfam" id="TIGR01730">
    <property type="entry name" value="RND_mfp"/>
    <property type="match status" value="1"/>
</dbReference>
<dbReference type="AlphaFoldDB" id="A0A650ELW6"/>
<dbReference type="EMBL" id="MN577571">
    <property type="protein sequence ID" value="QGT50596.1"/>
    <property type="molecule type" value="Genomic_DNA"/>
</dbReference>
<dbReference type="Pfam" id="PF25917">
    <property type="entry name" value="BSH_RND"/>
    <property type="match status" value="1"/>
</dbReference>
<dbReference type="Gene3D" id="2.40.30.170">
    <property type="match status" value="1"/>
</dbReference>
<protein>
    <submittedName>
        <fullName evidence="9">Hemolysin secretion protein D</fullName>
    </submittedName>
</protein>
<evidence type="ECO:0000313" key="9">
    <source>
        <dbReference type="EMBL" id="QGT50596.1"/>
    </source>
</evidence>
<accession>A0A650ELW6</accession>
<evidence type="ECO:0000256" key="5">
    <source>
        <dbReference type="SAM" id="Phobius"/>
    </source>
</evidence>
<organism evidence="9">
    <name type="scientific">uncultured Elusimicrobia bacterium</name>
    <dbReference type="NCBI Taxonomy" id="699876"/>
    <lineage>
        <taxon>Bacteria</taxon>
        <taxon>Pseudomonadati</taxon>
        <taxon>Elusimicrobiota</taxon>
        <taxon>Elusimicrobia</taxon>
        <taxon>environmental samples</taxon>
    </lineage>
</organism>
<dbReference type="InterPro" id="IPR006143">
    <property type="entry name" value="RND_pump_MFP"/>
</dbReference>
<evidence type="ECO:0000259" key="7">
    <source>
        <dbReference type="Pfam" id="PF25917"/>
    </source>
</evidence>
<sequence length="406" mass="43543">MKKRTAIRYTKYITVLLIGGIFGFVIKGKLSSGGQMHFGGAGQTSVLTQTLHKRPVALGKNFIAKVEAINSSDVTPQVSGYIDKVLFKDGSFVKEGDVLFIIDQARYKAAVTSAEAALDKALASEKQIASDYNRELSLYQEKILSKADLEVAESNLANAKANVKAAQASLDLAKLDLEYTEVRSPISGYIGKALLTKGNYANASSSKLARVIQMDPIRVVFSITDKERLSGMDQITTSTPDLQIELPNGERMNIPSASVFSDNEINAQTATMAVYAQAGNEDGKLIPGNYVNVTVSLDKFRPVILIPQTAVAQDSSGQFVMTVTPENTVLQKYITVGDMVEDKYVVVSGLEDGDRIVPVGHQKLQNGQQVNVSGGETPALPAVALSTSSKEAAEKSAEEANNAQEA</sequence>
<dbReference type="SUPFAM" id="SSF111369">
    <property type="entry name" value="HlyD-like secretion proteins"/>
    <property type="match status" value="1"/>
</dbReference>
<dbReference type="InterPro" id="IPR058627">
    <property type="entry name" value="MdtA-like_C"/>
</dbReference>
<evidence type="ECO:0000259" key="8">
    <source>
        <dbReference type="Pfam" id="PF25967"/>
    </source>
</evidence>
<gene>
    <name evidence="9" type="ORF">Elusimicrob1349_0660</name>
</gene>
<evidence type="ECO:0000259" key="6">
    <source>
        <dbReference type="Pfam" id="PF25876"/>
    </source>
</evidence>
<comment type="similarity">
    <text evidence="2">Belongs to the membrane fusion protein (MFP) (TC 8.A.1) family.</text>
</comment>
<evidence type="ECO:0000256" key="2">
    <source>
        <dbReference type="ARBA" id="ARBA00009477"/>
    </source>
</evidence>
<dbReference type="Gene3D" id="2.40.50.100">
    <property type="match status" value="1"/>
</dbReference>
<comment type="subcellular location">
    <subcellularLocation>
        <location evidence="1">Cell envelope</location>
    </subcellularLocation>
</comment>
<feature type="transmembrane region" description="Helical" evidence="5">
    <location>
        <begin position="12"/>
        <end position="30"/>
    </location>
</feature>
<feature type="domain" description="Multidrug resistance protein MdtA-like alpha-helical hairpin" evidence="6">
    <location>
        <begin position="112"/>
        <end position="180"/>
    </location>
</feature>
<keyword evidence="5" id="KW-0472">Membrane</keyword>
<evidence type="ECO:0000256" key="3">
    <source>
        <dbReference type="SAM" id="Coils"/>
    </source>
</evidence>
<dbReference type="GO" id="GO:0022857">
    <property type="term" value="F:transmembrane transporter activity"/>
    <property type="evidence" value="ECO:0007669"/>
    <property type="project" value="InterPro"/>
</dbReference>
<dbReference type="Pfam" id="PF25967">
    <property type="entry name" value="RND-MFP_C"/>
    <property type="match status" value="1"/>
</dbReference>
<feature type="domain" description="Multidrug resistance protein MdtA-like C-terminal permuted SH3" evidence="8">
    <location>
        <begin position="303"/>
        <end position="359"/>
    </location>
</feature>
<proteinExistence type="inferred from homology"/>
<dbReference type="Gene3D" id="1.10.287.470">
    <property type="entry name" value="Helix hairpin bin"/>
    <property type="match status" value="1"/>
</dbReference>
<dbReference type="GO" id="GO:0046677">
    <property type="term" value="P:response to antibiotic"/>
    <property type="evidence" value="ECO:0007669"/>
    <property type="project" value="TreeGrafter"/>
</dbReference>
<dbReference type="InterPro" id="IPR058624">
    <property type="entry name" value="MdtA-like_HH"/>
</dbReference>
<evidence type="ECO:0000256" key="4">
    <source>
        <dbReference type="SAM" id="MobiDB-lite"/>
    </source>
</evidence>
<keyword evidence="3" id="KW-0175">Coiled coil</keyword>
<feature type="region of interest" description="Disordered" evidence="4">
    <location>
        <begin position="385"/>
        <end position="406"/>
    </location>
</feature>
<evidence type="ECO:0000256" key="1">
    <source>
        <dbReference type="ARBA" id="ARBA00004196"/>
    </source>
</evidence>
<feature type="coiled-coil region" evidence="3">
    <location>
        <begin position="149"/>
        <end position="176"/>
    </location>
</feature>
<dbReference type="GO" id="GO:0005886">
    <property type="term" value="C:plasma membrane"/>
    <property type="evidence" value="ECO:0007669"/>
    <property type="project" value="TreeGrafter"/>
</dbReference>
<feature type="domain" description="Multidrug resistance protein MdtA-like barrel-sandwich hybrid" evidence="7">
    <location>
        <begin position="72"/>
        <end position="212"/>
    </location>
</feature>